<dbReference type="EMBL" id="JBHLVO010000007">
    <property type="protein sequence ID" value="MFC0271898.1"/>
    <property type="molecule type" value="Genomic_DNA"/>
</dbReference>
<protein>
    <submittedName>
        <fullName evidence="1">Uncharacterized protein</fullName>
    </submittedName>
</protein>
<evidence type="ECO:0000313" key="1">
    <source>
        <dbReference type="EMBL" id="MFC0271898.1"/>
    </source>
</evidence>
<accession>A0ABV6GDY6</accession>
<dbReference type="Proteomes" id="UP001589854">
    <property type="component" value="Unassembled WGS sequence"/>
</dbReference>
<comment type="caution">
    <text evidence="1">The sequence shown here is derived from an EMBL/GenBank/DDBJ whole genome shotgun (WGS) entry which is preliminary data.</text>
</comment>
<keyword evidence="2" id="KW-1185">Reference proteome</keyword>
<sequence>MGYILPIQLDTYTQYVNRTIPAKNDYAQVPATATILLNNQYIEEERRQDQQRFSQILDTYKKRDDVRKNPSSKYTGKGKLFNEYV</sequence>
<dbReference type="RefSeq" id="WP_378933639.1">
    <property type="nucleotide sequence ID" value="NZ_JBHLVO010000007.1"/>
</dbReference>
<reference evidence="1 2" key="1">
    <citation type="submission" date="2024-09" db="EMBL/GenBank/DDBJ databases">
        <authorList>
            <person name="Sun Q."/>
            <person name="Mori K."/>
        </authorList>
    </citation>
    <scope>NUCLEOTIDE SEQUENCE [LARGE SCALE GENOMIC DNA]</scope>
    <source>
        <strain evidence="1 2">CCM 7228</strain>
    </source>
</reference>
<organism evidence="1 2">
    <name type="scientific">Metabacillus herbersteinensis</name>
    <dbReference type="NCBI Taxonomy" id="283816"/>
    <lineage>
        <taxon>Bacteria</taxon>
        <taxon>Bacillati</taxon>
        <taxon>Bacillota</taxon>
        <taxon>Bacilli</taxon>
        <taxon>Bacillales</taxon>
        <taxon>Bacillaceae</taxon>
        <taxon>Metabacillus</taxon>
    </lineage>
</organism>
<proteinExistence type="predicted"/>
<gene>
    <name evidence="1" type="ORF">ACFFIX_10590</name>
</gene>
<evidence type="ECO:0000313" key="2">
    <source>
        <dbReference type="Proteomes" id="UP001589854"/>
    </source>
</evidence>
<name>A0ABV6GDY6_9BACI</name>